<gene>
    <name evidence="7" type="ORF">BLA39750_00894</name>
</gene>
<feature type="active site" description="Nucleophile" evidence="4">
    <location>
        <position position="76"/>
    </location>
</feature>
<dbReference type="NCBIfam" id="TIGR01275">
    <property type="entry name" value="ACC_deam_rel"/>
    <property type="match status" value="1"/>
</dbReference>
<dbReference type="EMBL" id="CABVQN010000003">
    <property type="protein sequence ID" value="VWC76247.1"/>
    <property type="molecule type" value="Genomic_DNA"/>
</dbReference>
<feature type="domain" description="Tryptophan synthase beta chain-like PALP" evidence="6">
    <location>
        <begin position="12"/>
        <end position="318"/>
    </location>
</feature>
<dbReference type="PANTHER" id="PTHR43780:SF2">
    <property type="entry name" value="1-AMINOCYCLOPROPANE-1-CARBOXYLATE DEAMINASE-RELATED"/>
    <property type="match status" value="1"/>
</dbReference>
<dbReference type="SUPFAM" id="SSF53686">
    <property type="entry name" value="Tryptophan synthase beta subunit-like PLP-dependent enzymes"/>
    <property type="match status" value="1"/>
</dbReference>
<proteinExistence type="inferred from homology"/>
<feature type="modified residue" description="N6-(pyridoxal phosphate)lysine" evidence="5">
    <location>
        <position position="49"/>
    </location>
</feature>
<evidence type="ECO:0000256" key="4">
    <source>
        <dbReference type="PIRSR" id="PIRSR006278-1"/>
    </source>
</evidence>
<evidence type="ECO:0000256" key="3">
    <source>
        <dbReference type="ARBA" id="ARBA00022898"/>
    </source>
</evidence>
<evidence type="ECO:0000259" key="6">
    <source>
        <dbReference type="Pfam" id="PF00291"/>
    </source>
</evidence>
<keyword evidence="3 5" id="KW-0663">Pyridoxal phosphate</keyword>
<dbReference type="InterPro" id="IPR005966">
    <property type="entry name" value="D-Cys_desShydrase"/>
</dbReference>
<comment type="cofactor">
    <cofactor evidence="1">
        <name>pyridoxal 5'-phosphate</name>
        <dbReference type="ChEBI" id="CHEBI:597326"/>
    </cofactor>
</comment>
<dbReference type="PANTHER" id="PTHR43780">
    <property type="entry name" value="1-AMINOCYCLOPROPANE-1-CARBOXYLATE DEAMINASE-RELATED"/>
    <property type="match status" value="1"/>
</dbReference>
<evidence type="ECO:0000313" key="7">
    <source>
        <dbReference type="EMBL" id="VWC76247.1"/>
    </source>
</evidence>
<dbReference type="NCBIfam" id="NF003031">
    <property type="entry name" value="PRK03910.1-4"/>
    <property type="match status" value="1"/>
</dbReference>
<evidence type="ECO:0000313" key="8">
    <source>
        <dbReference type="Proteomes" id="UP000494110"/>
    </source>
</evidence>
<dbReference type="AlphaFoldDB" id="A0A6P2UH58"/>
<organism evidence="7 8">
    <name type="scientific">Burkholderia lata (strain ATCC 17760 / DSM 23089 / LMG 22485 / NCIMB 9086 / R18194 / 383)</name>
    <dbReference type="NCBI Taxonomy" id="482957"/>
    <lineage>
        <taxon>Bacteria</taxon>
        <taxon>Pseudomonadati</taxon>
        <taxon>Pseudomonadota</taxon>
        <taxon>Betaproteobacteria</taxon>
        <taxon>Burkholderiales</taxon>
        <taxon>Burkholderiaceae</taxon>
        <taxon>Burkholderia</taxon>
        <taxon>Burkholderia cepacia complex</taxon>
    </lineage>
</organism>
<dbReference type="Gene3D" id="3.40.50.1100">
    <property type="match status" value="2"/>
</dbReference>
<sequence>MDLSTFPRVPLAHLDTPFEVLPRLGANLGISNLFVKRDDCTGLASGGNKARKLEFLMGEALAQGATTVLTVGAIQSNHARQTAAAANRCGLNCIVALEERSPVPGVEYQESGNVFLDDLLGAKILRLPFGTDLNSAMEIAAEDVRRQGEKPYLIPGGGANITGTIGYVQAAREILAQANSKGINLDYVVHASGTAGTQAGLVAGFAMMGSSAAVIGISVKADRTTMEDRVLSLSDQTVHRLGGSRKVARRDVIVTDEMVGPGYGVLTDDISSTIRTVGRHEGILLDPVYSGKAMAGLMKLVASGALDKKRNILFIHTGGSAALFAYRQAMKRTRLHNLGE</sequence>
<dbReference type="InterPro" id="IPR001926">
    <property type="entry name" value="TrpB-like_PALP"/>
</dbReference>
<dbReference type="InterPro" id="IPR036052">
    <property type="entry name" value="TrpB-like_PALP_sf"/>
</dbReference>
<dbReference type="InterPro" id="IPR027278">
    <property type="entry name" value="ACCD_DCysDesulf"/>
</dbReference>
<evidence type="ECO:0000256" key="5">
    <source>
        <dbReference type="PIRSR" id="PIRSR006278-2"/>
    </source>
</evidence>
<accession>A0A6P2UH58</accession>
<name>A0A6P2UH58_BURL3</name>
<dbReference type="PIRSF" id="PIRSF006278">
    <property type="entry name" value="ACCD_DCysDesulf"/>
    <property type="match status" value="1"/>
</dbReference>
<comment type="similarity">
    <text evidence="2">Belongs to the ACC deaminase/D-cysteine desulfhydrase family.</text>
</comment>
<dbReference type="Proteomes" id="UP000494110">
    <property type="component" value="Unassembled WGS sequence"/>
</dbReference>
<dbReference type="RefSeq" id="WP_175011048.1">
    <property type="nucleotide sequence ID" value="NZ_CABVQN010000003.1"/>
</dbReference>
<evidence type="ECO:0000256" key="2">
    <source>
        <dbReference type="ARBA" id="ARBA00008639"/>
    </source>
</evidence>
<dbReference type="Pfam" id="PF00291">
    <property type="entry name" value="PALP"/>
    <property type="match status" value="1"/>
</dbReference>
<dbReference type="GO" id="GO:0019148">
    <property type="term" value="F:D-cysteine desulfhydrase activity"/>
    <property type="evidence" value="ECO:0007669"/>
    <property type="project" value="TreeGrafter"/>
</dbReference>
<evidence type="ECO:0000256" key="1">
    <source>
        <dbReference type="ARBA" id="ARBA00001933"/>
    </source>
</evidence>
<protein>
    <submittedName>
        <fullName evidence="7">Cytochrome C biogenesis protein CcmE</fullName>
    </submittedName>
</protein>
<reference evidence="7 8" key="1">
    <citation type="submission" date="2019-09" db="EMBL/GenBank/DDBJ databases">
        <authorList>
            <person name="Depoorter E."/>
        </authorList>
    </citation>
    <scope>NUCLEOTIDE SEQUENCE [LARGE SCALE GENOMIC DNA]</scope>
    <source>
        <strain evidence="7">R-39750</strain>
    </source>
</reference>